<dbReference type="AlphaFoldDB" id="A0A1E3W4E5"/>
<dbReference type="OrthoDB" id="8254155at2"/>
<gene>
    <name evidence="1" type="ORF">AUC68_13805</name>
</gene>
<dbReference type="Pfam" id="PF06411">
    <property type="entry name" value="HdeA"/>
    <property type="match status" value="1"/>
</dbReference>
<comment type="caution">
    <text evidence="1">The sequence shown here is derived from an EMBL/GenBank/DDBJ whole genome shotgun (WGS) entry which is preliminary data.</text>
</comment>
<dbReference type="Proteomes" id="UP000094501">
    <property type="component" value="Unassembled WGS sequence"/>
</dbReference>
<dbReference type="STRING" id="1774968.AUC68_13805"/>
<evidence type="ECO:0000313" key="1">
    <source>
        <dbReference type="EMBL" id="ODS00673.1"/>
    </source>
</evidence>
<dbReference type="InterPro" id="IPR010486">
    <property type="entry name" value="HNS-dep_expression_A/B"/>
</dbReference>
<dbReference type="RefSeq" id="WP_158008211.1">
    <property type="nucleotide sequence ID" value="NZ_LPWG01000004.1"/>
</dbReference>
<protein>
    <recommendedName>
        <fullName evidence="3">Acid stress chaperone HdeA</fullName>
    </recommendedName>
</protein>
<proteinExistence type="predicted"/>
<reference evidence="1 2" key="1">
    <citation type="journal article" date="2016" name="Environ. Microbiol.">
        <title>New Methyloceanibacter diversity from North Sea sediments includes methanotroph containing solely the soluble methane monooxygenase.</title>
        <authorList>
            <person name="Vekeman B."/>
            <person name="Kerckhof F.M."/>
            <person name="Cremers G."/>
            <person name="de Vos P."/>
            <person name="Vandamme P."/>
            <person name="Boon N."/>
            <person name="Op den Camp H.J."/>
            <person name="Heylen K."/>
        </authorList>
    </citation>
    <scope>NUCLEOTIDE SEQUENCE [LARGE SCALE GENOMIC DNA]</scope>
    <source>
        <strain evidence="1 2">R-67174</strain>
    </source>
</reference>
<sequence length="90" mass="9738">MFLLAISPAGAQVVLDVSQLTCGQFARHKVADPKLIAAWLSGFQNGKSDDTLVDTEKLDADTDKLRTFCFSNPDMPVMEAVEKIVGPANQ</sequence>
<evidence type="ECO:0008006" key="3">
    <source>
        <dbReference type="Google" id="ProtNLM"/>
    </source>
</evidence>
<keyword evidence="2" id="KW-1185">Reference proteome</keyword>
<accession>A0A1E3W4E5</accession>
<evidence type="ECO:0000313" key="2">
    <source>
        <dbReference type="Proteomes" id="UP000094501"/>
    </source>
</evidence>
<name>A0A1E3W4E5_9HYPH</name>
<organism evidence="1 2">
    <name type="scientific">Methyloceanibacter methanicus</name>
    <dbReference type="NCBI Taxonomy" id="1774968"/>
    <lineage>
        <taxon>Bacteria</taxon>
        <taxon>Pseudomonadati</taxon>
        <taxon>Pseudomonadota</taxon>
        <taxon>Alphaproteobacteria</taxon>
        <taxon>Hyphomicrobiales</taxon>
        <taxon>Hyphomicrobiaceae</taxon>
        <taxon>Methyloceanibacter</taxon>
    </lineage>
</organism>
<dbReference type="EMBL" id="LPWG01000004">
    <property type="protein sequence ID" value="ODS00673.1"/>
    <property type="molecule type" value="Genomic_DNA"/>
</dbReference>